<dbReference type="AlphaFoldDB" id="A0A915L8V8"/>
<keyword evidence="1" id="KW-1133">Transmembrane helix</keyword>
<accession>A0A915L8V8</accession>
<name>A0A915L8V8_ROMCU</name>
<evidence type="ECO:0000256" key="1">
    <source>
        <dbReference type="SAM" id="Phobius"/>
    </source>
</evidence>
<keyword evidence="1" id="KW-0472">Membrane</keyword>
<keyword evidence="2" id="KW-1185">Reference proteome</keyword>
<feature type="transmembrane region" description="Helical" evidence="1">
    <location>
        <begin position="58"/>
        <end position="79"/>
    </location>
</feature>
<evidence type="ECO:0000313" key="3">
    <source>
        <dbReference type="WBParaSite" id="nRc.2.0.1.t47560-RA"/>
    </source>
</evidence>
<evidence type="ECO:0000313" key="2">
    <source>
        <dbReference type="Proteomes" id="UP000887565"/>
    </source>
</evidence>
<keyword evidence="1" id="KW-0812">Transmembrane</keyword>
<dbReference type="WBParaSite" id="nRc.2.0.1.t47560-RA">
    <property type="protein sequence ID" value="nRc.2.0.1.t47560-RA"/>
    <property type="gene ID" value="nRc.2.0.1.g47560"/>
</dbReference>
<protein>
    <submittedName>
        <fullName evidence="3">Uncharacterized protein</fullName>
    </submittedName>
</protein>
<proteinExistence type="predicted"/>
<dbReference type="Proteomes" id="UP000887565">
    <property type="component" value="Unplaced"/>
</dbReference>
<reference evidence="3" key="1">
    <citation type="submission" date="2022-11" db="UniProtKB">
        <authorList>
            <consortium name="WormBaseParasite"/>
        </authorList>
    </citation>
    <scope>IDENTIFICATION</scope>
</reference>
<sequence>MDMRVLDFTLQQLYHEGTLHFEKFGHDECLMSHSKNCAVYSCLELSFDQPKAKFEKQLFFYIIVIAQLAIFAVLVGTVAPTLTLASSGTAPAPPRKLLETADRTTGLPFAPSDMLRTGRFLLNPGRDGCS</sequence>
<organism evidence="2 3">
    <name type="scientific">Romanomermis culicivorax</name>
    <name type="common">Nematode worm</name>
    <dbReference type="NCBI Taxonomy" id="13658"/>
    <lineage>
        <taxon>Eukaryota</taxon>
        <taxon>Metazoa</taxon>
        <taxon>Ecdysozoa</taxon>
        <taxon>Nematoda</taxon>
        <taxon>Enoplea</taxon>
        <taxon>Dorylaimia</taxon>
        <taxon>Mermithida</taxon>
        <taxon>Mermithoidea</taxon>
        <taxon>Mermithidae</taxon>
        <taxon>Romanomermis</taxon>
    </lineage>
</organism>